<evidence type="ECO:0000256" key="2">
    <source>
        <dbReference type="SAM" id="MobiDB-lite"/>
    </source>
</evidence>
<reference evidence="3" key="1">
    <citation type="submission" date="2023-03" db="EMBL/GenBank/DDBJ databases">
        <title>Actinorhabdospora filicis NBRC 111898.</title>
        <authorList>
            <person name="Ichikawa N."/>
            <person name="Sato H."/>
            <person name="Tonouchi N."/>
        </authorList>
    </citation>
    <scope>NUCLEOTIDE SEQUENCE</scope>
    <source>
        <strain evidence="3">NBRC 111898</strain>
    </source>
</reference>
<evidence type="ECO:0000313" key="3">
    <source>
        <dbReference type="EMBL" id="GLZ81511.1"/>
    </source>
</evidence>
<dbReference type="EMBL" id="BSTX01000006">
    <property type="protein sequence ID" value="GLZ81511.1"/>
    <property type="molecule type" value="Genomic_DNA"/>
</dbReference>
<evidence type="ECO:0000313" key="4">
    <source>
        <dbReference type="Proteomes" id="UP001165079"/>
    </source>
</evidence>
<feature type="region of interest" description="Disordered" evidence="2">
    <location>
        <begin position="32"/>
        <end position="61"/>
    </location>
</feature>
<organism evidence="3 4">
    <name type="scientific">Actinorhabdospora filicis</name>
    <dbReference type="NCBI Taxonomy" id="1785913"/>
    <lineage>
        <taxon>Bacteria</taxon>
        <taxon>Bacillati</taxon>
        <taxon>Actinomycetota</taxon>
        <taxon>Actinomycetes</taxon>
        <taxon>Micromonosporales</taxon>
        <taxon>Micromonosporaceae</taxon>
        <taxon>Actinorhabdospora</taxon>
    </lineage>
</organism>
<name>A0A9W6SSA3_9ACTN</name>
<sequence>MNQPVHALAPPEPAAEPDGALAAPADLLSAAAFEDGPTGAGGAVPSGPVGTGTAPPVSDAPALTADARTAPVTTNAQLDAALGAEHERVIALIRDRLPGFPEADGADVSAVLLLLDGFGLVVAASLMRVVGHDHRVRLYNHIDAGHRRRHRRSVLAALYAATAEERRALPPRFLTGMPLDELAPVERAALVDVLRGITDETFTALLTENPAVRAVMSEPSDQGVLDRERDIELEAARTRATARSAEDNALVNRLNGILAARRGDWKQDALNLLAPLAPAPAQPKQSPSDVPRSARLAAVVERIESGDRVRDLIDDLASGWSVPTLSPVTLELIRHRAPAANLAHVQRLLTRSITDWAVRDWEAWLAYQIVRRLPPADQDRWRRLDGGRWFRRMEEELPDGLRESAYEGITLEMVDGELRDVASRRAVLLRSGQAQTDFAALTAACEAGISEANASGLLLRIMSAGEATGPNGQLLLSESERAELLRAIVQGLDRRGYLSTIFRRLPDRWLFELDNLHLFRRVAELRDPAMLFRQVNDLVSHNSWRDVPIIGIFASEWSTNAHDAFVAFLLSRHLPAADRRELEATGQWAALTGALTQDMRHAAGMHLFADPGGAERGRIMDRLRDNVMWAPGHAAELRTLVRMAIELGEHRWVFDRSRETRAFTITELQPMVDAFRLYSEPGRREYVPYRLPIEEPAQDLWTVLSRAGSWLWVRLRALGRIIGSLNLGLNNVGFDDLDLSDVQDLMGGGVGPAQLSAGGNRLSASYNPRDGLLLLTMDRLEIDRLNHIGATFTARSNRIVLEGLTVAATFPAQQTRRPTALRLRMSSAMAEDLLLTTESLFLGVARSTLDSLGVDATPTGDEEPLPAPPGSDFGLPIPIFGPIISAIVNLIQRVGYVQRSLRGLGSVQGLAVTAERVQFDGIALGGSWTASTVRFSDIVLGAGLNRRAFLLRLIQVLERRLARATERGDADAVARHSARLTETRQRLARLSDRGTDDGRAWAELQDIRARFVADPSSVTGAERRRAAALEQRFTGGAVADIGSLTVSGLSGSLYVDDIVLSGLTGDVESPVFGPDTAPAASQFLTDADRVRAFRDHGPGYPGGAVAPAVLPIRAETAEVRGLSMLADEADLPTVALLRRQLAALPPNTPEERRRLLESVIEDAGDYEAARQRLRTPPPLAPEERARTELVLELARLRLRTRFGINIESIGATDAGADFLFGPGLTDLSALRFGAEGLTVRGYNQGAIHVDEITGAGVSASPERDLAPGPDGRPRRGHSVSARSVTARGVTLDWAGNQIGSVGITGLSGEVERLRDTPTGPVTAYRVTGMRATTVVVEGIDYRTSSMWVHSEGPTTLRGVLINATYAHVEGGTELRVPHLRVDEVVADHLVVENNGGEAWRATVRSGSLLGLTADDVVVRMPTMGDSEITGAFGLDALERLRFNVAAGAFSFGGTLGSARRVGTLGVRLARGRDTFDLSGLVLTEGLLGTSDGQVAIERLVLSAGAEHSGDTWTLRYLQIPTLQLGRLNWRTGDGESISSTGGVTLSGLTANGSVQTPASGPMRVRVESLVIASVTATNLHYSAPPIDINLGRAVSPAPGREPLRIETITLGGFEWTRPGGITAGTLGIASVAADFHGTLAQHLTTEATLNVSRLSATFSAGGRIVVRAGASLDADVEYHDPGATPADRRDVSAHVRVGDLDLGELSISREAVEFGAGTAPGLSIGDVTVDRATYDSPNLRIETLTGGRGAILHSLRTRLRIELRSAEERRRAGGARASAIRRIVVRDLQADSLELDGVQLTLPNLIAPDATGAHPVRIWVAPGETAFLRGLTLAIPPGGVVIDSPSTVGGSWTIPELSLSLLGTPSATGGPGLPGLLIPRLRAAIPGRLRDFEGRVTAEQIDATRFSGGGMLFSLTNPSVTQIVAAFESAGAPPSMLRLFGPATSTLPEGGLRADRATYDTRTGVATATGLNISQLSFVDPAGGLTVRVDRGVLPGTARVETASGTEVRIPRLEISGAYFEKTFPAATPTASSSTTPYGDLVNMLRTIHVNRVIENLNGRLRFDLHLPVLAAHSVPGWLLGDTIPIDLGLTAGQINYQSLQASLNTAGWAGGRLYFEVDTGNNRLKLRFDSPDIPYMTPGGIVWIPTPDIDVAHWDLWAGEIATLSAPDHLVSAWRLMEQLQGRARDRLEGALSGAATAGPPSVELQNIDGNLSVNNPNPFFLNFPRGTISGMEGWVEMAANSITGLRLHGNIPQDAGGTGLEPVSLEQAHVNRVDFTLSGGRSLTTGSITVRDASDVIFRLSRGSTAAGTFSNQLEFVGGRIRSAVAEDIVWRMP</sequence>
<proteinExistence type="predicted"/>
<accession>A0A9W6SSA3</accession>
<protein>
    <submittedName>
        <fullName evidence="3">Uncharacterized protein</fullName>
    </submittedName>
</protein>
<evidence type="ECO:0000256" key="1">
    <source>
        <dbReference type="SAM" id="Coils"/>
    </source>
</evidence>
<gene>
    <name evidence="3" type="ORF">Afil01_63180</name>
</gene>
<comment type="caution">
    <text evidence="3">The sequence shown here is derived from an EMBL/GenBank/DDBJ whole genome shotgun (WGS) entry which is preliminary data.</text>
</comment>
<feature type="region of interest" description="Disordered" evidence="2">
    <location>
        <begin position="1"/>
        <end position="20"/>
    </location>
</feature>
<keyword evidence="1" id="KW-0175">Coiled coil</keyword>
<feature type="coiled-coil region" evidence="1">
    <location>
        <begin position="947"/>
        <end position="993"/>
    </location>
</feature>
<dbReference type="RefSeq" id="WP_285666990.1">
    <property type="nucleotide sequence ID" value="NZ_BSTX01000006.1"/>
</dbReference>
<keyword evidence="4" id="KW-1185">Reference proteome</keyword>
<dbReference type="Proteomes" id="UP001165079">
    <property type="component" value="Unassembled WGS sequence"/>
</dbReference>
<feature type="region of interest" description="Disordered" evidence="2">
    <location>
        <begin position="1258"/>
        <end position="1283"/>
    </location>
</feature>